<dbReference type="AlphaFoldDB" id="A0A8J8B7S8"/>
<dbReference type="InterPro" id="IPR036291">
    <property type="entry name" value="NAD(P)-bd_dom_sf"/>
</dbReference>
<comment type="caution">
    <text evidence="8">The sequence shown here is derived from an EMBL/GenBank/DDBJ whole genome shotgun (WGS) entry which is preliminary data.</text>
</comment>
<dbReference type="InterPro" id="IPR005913">
    <property type="entry name" value="dTDP_dehydrorham_reduct"/>
</dbReference>
<reference evidence="8" key="1">
    <citation type="submission" date="2021-04" db="EMBL/GenBank/DDBJ databases">
        <authorList>
            <person name="Yoon J."/>
        </authorList>
    </citation>
    <scope>NUCLEOTIDE SEQUENCE</scope>
    <source>
        <strain evidence="8">KMU-90</strain>
    </source>
</reference>
<dbReference type="UniPathway" id="UPA00124"/>
<dbReference type="PANTHER" id="PTHR10491:SF4">
    <property type="entry name" value="METHIONINE ADENOSYLTRANSFERASE 2 SUBUNIT BETA"/>
    <property type="match status" value="1"/>
</dbReference>
<dbReference type="SUPFAM" id="SSF51735">
    <property type="entry name" value="NAD(P)-binding Rossmann-fold domains"/>
    <property type="match status" value="1"/>
</dbReference>
<evidence type="ECO:0000256" key="3">
    <source>
        <dbReference type="ARBA" id="ARBA00012929"/>
    </source>
</evidence>
<evidence type="ECO:0000313" key="9">
    <source>
        <dbReference type="Proteomes" id="UP000681356"/>
    </source>
</evidence>
<keyword evidence="6 8" id="KW-0560">Oxidoreductase</keyword>
<dbReference type="NCBIfam" id="TIGR01214">
    <property type="entry name" value="rmlD"/>
    <property type="match status" value="1"/>
</dbReference>
<feature type="domain" description="RmlD-like substrate binding" evidence="7">
    <location>
        <begin position="1"/>
        <end position="278"/>
    </location>
</feature>
<dbReference type="CDD" id="cd05254">
    <property type="entry name" value="dTDP_HR_like_SDR_e"/>
    <property type="match status" value="1"/>
</dbReference>
<evidence type="ECO:0000256" key="2">
    <source>
        <dbReference type="ARBA" id="ARBA00010944"/>
    </source>
</evidence>
<comment type="function">
    <text evidence="6">Catalyzes the reduction of dTDP-6-deoxy-L-lyxo-4-hexulose to yield dTDP-L-rhamnose.</text>
</comment>
<evidence type="ECO:0000256" key="4">
    <source>
        <dbReference type="ARBA" id="ARBA00017099"/>
    </source>
</evidence>
<comment type="similarity">
    <text evidence="2 6">Belongs to the dTDP-4-dehydrorhamnose reductase family.</text>
</comment>
<evidence type="ECO:0000259" key="7">
    <source>
        <dbReference type="Pfam" id="PF04321"/>
    </source>
</evidence>
<keyword evidence="6" id="KW-0521">NADP</keyword>
<comment type="catalytic activity">
    <reaction evidence="5 6">
        <text>dTDP-beta-L-rhamnose + NADP(+) = dTDP-4-dehydro-beta-L-rhamnose + NADPH + H(+)</text>
        <dbReference type="Rhea" id="RHEA:21796"/>
        <dbReference type="ChEBI" id="CHEBI:15378"/>
        <dbReference type="ChEBI" id="CHEBI:57510"/>
        <dbReference type="ChEBI" id="CHEBI:57783"/>
        <dbReference type="ChEBI" id="CHEBI:58349"/>
        <dbReference type="ChEBI" id="CHEBI:62830"/>
        <dbReference type="EC" id="1.1.1.133"/>
    </reaction>
</comment>
<comment type="pathway">
    <text evidence="1 6">Carbohydrate biosynthesis; dTDP-L-rhamnose biosynthesis.</text>
</comment>
<accession>A0A8J8B7S8</accession>
<evidence type="ECO:0000313" key="8">
    <source>
        <dbReference type="EMBL" id="MBS0124712.1"/>
    </source>
</evidence>
<gene>
    <name evidence="8" type="primary">rfbD</name>
    <name evidence="8" type="ORF">KB874_11455</name>
</gene>
<comment type="cofactor">
    <cofactor evidence="6">
        <name>Mg(2+)</name>
        <dbReference type="ChEBI" id="CHEBI:18420"/>
    </cofactor>
    <text evidence="6">Binds 1 Mg(2+) ion per monomer.</text>
</comment>
<sequence>MTILVFGRNGQVATELRAQAEVTAIGHAEADLMTEGAAEAAIARHAPTVVINAAAWTAVDKAEAEEAAAMRLNADAPAEMAAACAARGIPFCHVSTDYVFAGTGETPWCEDDPVAPPNAYGRTKLAGERAVIAAGGNAAILRTSWVFSAHGANFVKTMLRLSETRDSLTVVADQVGGPTPAADIAATLLRMAQAMCDGQNGGLYHYAGAPMVSWADFARAIFARAGRNVTVEDIPTAAYPTPAARPLNSRLDCSRLERDFGIAAPHWKTGLDKVLAQLGG</sequence>
<evidence type="ECO:0000256" key="1">
    <source>
        <dbReference type="ARBA" id="ARBA00004781"/>
    </source>
</evidence>
<dbReference type="Pfam" id="PF04321">
    <property type="entry name" value="RmlD_sub_bind"/>
    <property type="match status" value="1"/>
</dbReference>
<dbReference type="EC" id="1.1.1.133" evidence="3 6"/>
<organism evidence="8 9">
    <name type="scientific">Thetidibacter halocola</name>
    <dbReference type="NCBI Taxonomy" id="2827239"/>
    <lineage>
        <taxon>Bacteria</taxon>
        <taxon>Pseudomonadati</taxon>
        <taxon>Pseudomonadota</taxon>
        <taxon>Alphaproteobacteria</taxon>
        <taxon>Rhodobacterales</taxon>
        <taxon>Roseobacteraceae</taxon>
        <taxon>Thetidibacter</taxon>
    </lineage>
</organism>
<dbReference type="GO" id="GO:0019305">
    <property type="term" value="P:dTDP-rhamnose biosynthetic process"/>
    <property type="evidence" value="ECO:0007669"/>
    <property type="project" value="UniProtKB-UniPathway"/>
</dbReference>
<dbReference type="Gene3D" id="3.90.25.10">
    <property type="entry name" value="UDP-galactose 4-epimerase, domain 1"/>
    <property type="match status" value="1"/>
</dbReference>
<dbReference type="GO" id="GO:0008831">
    <property type="term" value="F:dTDP-4-dehydrorhamnose reductase activity"/>
    <property type="evidence" value="ECO:0007669"/>
    <property type="project" value="UniProtKB-EC"/>
</dbReference>
<dbReference type="RefSeq" id="WP_212536675.1">
    <property type="nucleotide sequence ID" value="NZ_JAGTUU010000004.1"/>
</dbReference>
<dbReference type="Gene3D" id="3.40.50.720">
    <property type="entry name" value="NAD(P)-binding Rossmann-like Domain"/>
    <property type="match status" value="1"/>
</dbReference>
<keyword evidence="9" id="KW-1185">Reference proteome</keyword>
<evidence type="ECO:0000256" key="6">
    <source>
        <dbReference type="RuleBase" id="RU364082"/>
    </source>
</evidence>
<dbReference type="PANTHER" id="PTHR10491">
    <property type="entry name" value="DTDP-4-DEHYDRORHAMNOSE REDUCTASE"/>
    <property type="match status" value="1"/>
</dbReference>
<evidence type="ECO:0000256" key="5">
    <source>
        <dbReference type="ARBA" id="ARBA00048200"/>
    </source>
</evidence>
<protein>
    <recommendedName>
        <fullName evidence="4 6">dTDP-4-dehydrorhamnose reductase</fullName>
        <ecNumber evidence="3 6">1.1.1.133</ecNumber>
    </recommendedName>
</protein>
<dbReference type="Proteomes" id="UP000681356">
    <property type="component" value="Unassembled WGS sequence"/>
</dbReference>
<dbReference type="InterPro" id="IPR029903">
    <property type="entry name" value="RmlD-like-bd"/>
</dbReference>
<dbReference type="EMBL" id="JAGTUU010000004">
    <property type="protein sequence ID" value="MBS0124712.1"/>
    <property type="molecule type" value="Genomic_DNA"/>
</dbReference>
<name>A0A8J8B7S8_9RHOB</name>
<proteinExistence type="inferred from homology"/>